<gene>
    <name evidence="1" type="ORF">DAT39_020332</name>
</gene>
<organism evidence="1 2">
    <name type="scientific">Clarias magur</name>
    <name type="common">Asian catfish</name>
    <name type="synonym">Macropteronotus magur</name>
    <dbReference type="NCBI Taxonomy" id="1594786"/>
    <lineage>
        <taxon>Eukaryota</taxon>
        <taxon>Metazoa</taxon>
        <taxon>Chordata</taxon>
        <taxon>Craniata</taxon>
        <taxon>Vertebrata</taxon>
        <taxon>Euteleostomi</taxon>
        <taxon>Actinopterygii</taxon>
        <taxon>Neopterygii</taxon>
        <taxon>Teleostei</taxon>
        <taxon>Ostariophysi</taxon>
        <taxon>Siluriformes</taxon>
        <taxon>Clariidae</taxon>
        <taxon>Clarias</taxon>
    </lineage>
</organism>
<dbReference type="EMBL" id="QNUK01000744">
    <property type="protein sequence ID" value="KAF5889966.1"/>
    <property type="molecule type" value="Genomic_DNA"/>
</dbReference>
<feature type="non-terminal residue" evidence="1">
    <location>
        <position position="69"/>
    </location>
</feature>
<evidence type="ECO:0000313" key="1">
    <source>
        <dbReference type="EMBL" id="KAF5889966.1"/>
    </source>
</evidence>
<keyword evidence="2" id="KW-1185">Reference proteome</keyword>
<dbReference type="AlphaFoldDB" id="A0A8J4WSN6"/>
<reference evidence="1" key="1">
    <citation type="submission" date="2020-07" db="EMBL/GenBank/DDBJ databases">
        <title>Clarias magur genome sequencing, assembly and annotation.</title>
        <authorList>
            <person name="Kushwaha B."/>
            <person name="Kumar R."/>
            <person name="Das P."/>
            <person name="Joshi C.G."/>
            <person name="Kumar D."/>
            <person name="Nagpure N.S."/>
            <person name="Pandey M."/>
            <person name="Agarwal S."/>
            <person name="Srivastava S."/>
            <person name="Singh M."/>
            <person name="Sahoo L."/>
            <person name="Jayasankar P."/>
            <person name="Meher P.K."/>
            <person name="Koringa P.G."/>
            <person name="Iquebal M.A."/>
            <person name="Das S.P."/>
            <person name="Bit A."/>
            <person name="Patnaik S."/>
            <person name="Patel N."/>
            <person name="Shah T.M."/>
            <person name="Hinsu A."/>
            <person name="Jena J.K."/>
        </authorList>
    </citation>
    <scope>NUCLEOTIDE SEQUENCE</scope>
    <source>
        <strain evidence="1">CIFAMagur01</strain>
        <tissue evidence="1">Testis</tissue>
    </source>
</reference>
<dbReference type="Proteomes" id="UP000727407">
    <property type="component" value="Unassembled WGS sequence"/>
</dbReference>
<protein>
    <submittedName>
        <fullName evidence="1">Uncharacterized protein</fullName>
    </submittedName>
</protein>
<name>A0A8J4WSN6_CLAMG</name>
<proteinExistence type="predicted"/>
<accession>A0A8J4WSN6</accession>
<comment type="caution">
    <text evidence="1">The sequence shown here is derived from an EMBL/GenBank/DDBJ whole genome shotgun (WGS) entry which is preliminary data.</text>
</comment>
<evidence type="ECO:0000313" key="2">
    <source>
        <dbReference type="Proteomes" id="UP000727407"/>
    </source>
</evidence>
<sequence length="69" mass="7742">MAAGGQEDAACRCARHIITRPPRARRCRDPVIERCQSCSGFVLVLLFMDVKRKASRAGAVSQPWLRESR</sequence>